<organism evidence="1 2">
    <name type="scientific">Liparis tanakae</name>
    <name type="common">Tanaka's snailfish</name>
    <dbReference type="NCBI Taxonomy" id="230148"/>
    <lineage>
        <taxon>Eukaryota</taxon>
        <taxon>Metazoa</taxon>
        <taxon>Chordata</taxon>
        <taxon>Craniata</taxon>
        <taxon>Vertebrata</taxon>
        <taxon>Euteleostomi</taxon>
        <taxon>Actinopterygii</taxon>
        <taxon>Neopterygii</taxon>
        <taxon>Teleostei</taxon>
        <taxon>Neoteleostei</taxon>
        <taxon>Acanthomorphata</taxon>
        <taxon>Eupercaria</taxon>
        <taxon>Perciformes</taxon>
        <taxon>Cottioidei</taxon>
        <taxon>Cottales</taxon>
        <taxon>Liparidae</taxon>
        <taxon>Liparis</taxon>
    </lineage>
</organism>
<dbReference type="AlphaFoldDB" id="A0A4Z2FRN1"/>
<keyword evidence="2" id="KW-1185">Reference proteome</keyword>
<accession>A0A4Z2FRN1</accession>
<reference evidence="1 2" key="1">
    <citation type="submission" date="2019-03" db="EMBL/GenBank/DDBJ databases">
        <title>First draft genome of Liparis tanakae, snailfish: a comprehensive survey of snailfish specific genes.</title>
        <authorList>
            <person name="Kim W."/>
            <person name="Song I."/>
            <person name="Jeong J.-H."/>
            <person name="Kim D."/>
            <person name="Kim S."/>
            <person name="Ryu S."/>
            <person name="Song J.Y."/>
            <person name="Lee S.K."/>
        </authorList>
    </citation>
    <scope>NUCLEOTIDE SEQUENCE [LARGE SCALE GENOMIC DNA]</scope>
    <source>
        <tissue evidence="1">Muscle</tissue>
    </source>
</reference>
<sequence length="62" mass="7284">MHHRALYRPVLTASRPQTLVSDVTGIGMKHLFHPTHHMTSTAQKWQHEKMNLTFKFQVFVMP</sequence>
<dbReference type="Proteomes" id="UP000314294">
    <property type="component" value="Unassembled WGS sequence"/>
</dbReference>
<name>A0A4Z2FRN1_9TELE</name>
<proteinExistence type="predicted"/>
<protein>
    <submittedName>
        <fullName evidence="1">Uncharacterized protein</fullName>
    </submittedName>
</protein>
<comment type="caution">
    <text evidence="1">The sequence shown here is derived from an EMBL/GenBank/DDBJ whole genome shotgun (WGS) entry which is preliminary data.</text>
</comment>
<evidence type="ECO:0000313" key="1">
    <source>
        <dbReference type="EMBL" id="TNN43896.1"/>
    </source>
</evidence>
<gene>
    <name evidence="1" type="ORF">EYF80_045918</name>
</gene>
<dbReference type="EMBL" id="SRLO01000939">
    <property type="protein sequence ID" value="TNN43896.1"/>
    <property type="molecule type" value="Genomic_DNA"/>
</dbReference>
<evidence type="ECO:0000313" key="2">
    <source>
        <dbReference type="Proteomes" id="UP000314294"/>
    </source>
</evidence>